<dbReference type="Pfam" id="PF03061">
    <property type="entry name" value="4HBT"/>
    <property type="match status" value="1"/>
</dbReference>
<feature type="non-terminal residue" evidence="4">
    <location>
        <position position="1"/>
    </location>
</feature>
<organism evidence="4 5">
    <name type="scientific">Dentiscutata erythropus</name>
    <dbReference type="NCBI Taxonomy" id="1348616"/>
    <lineage>
        <taxon>Eukaryota</taxon>
        <taxon>Fungi</taxon>
        <taxon>Fungi incertae sedis</taxon>
        <taxon>Mucoromycota</taxon>
        <taxon>Glomeromycotina</taxon>
        <taxon>Glomeromycetes</taxon>
        <taxon>Diversisporales</taxon>
        <taxon>Gigasporaceae</taxon>
        <taxon>Dentiscutata</taxon>
    </lineage>
</organism>
<protein>
    <submittedName>
        <fullName evidence="4">28679_t:CDS:1</fullName>
    </submittedName>
</protein>
<dbReference type="GO" id="GO:0047617">
    <property type="term" value="F:fatty acyl-CoA hydrolase activity"/>
    <property type="evidence" value="ECO:0007669"/>
    <property type="project" value="InterPro"/>
</dbReference>
<evidence type="ECO:0000256" key="1">
    <source>
        <dbReference type="ARBA" id="ARBA00008324"/>
    </source>
</evidence>
<dbReference type="Proteomes" id="UP000789405">
    <property type="component" value="Unassembled WGS sequence"/>
</dbReference>
<dbReference type="EMBL" id="CAJVPY010029013">
    <property type="protein sequence ID" value="CAG8793622.1"/>
    <property type="molecule type" value="Genomic_DNA"/>
</dbReference>
<sequence length="111" mass="11966">EIIVLPNHLSHLKVINGGMIGMLINISGSLAIASKGMLSSAGVSTDINVSFINSAKEGDILLINSECIKFGKAMAYTDVKIYNKNTKKLIAQGRHTMYIAVALTQQEQAKF</sequence>
<comment type="caution">
    <text evidence="4">The sequence shown here is derived from an EMBL/GenBank/DDBJ whole genome shotgun (WGS) entry which is preliminary data.</text>
</comment>
<dbReference type="InterPro" id="IPR029069">
    <property type="entry name" value="HotDog_dom_sf"/>
</dbReference>
<evidence type="ECO:0000259" key="3">
    <source>
        <dbReference type="Pfam" id="PF03061"/>
    </source>
</evidence>
<accession>A0A9N9JVG9</accession>
<keyword evidence="2" id="KW-0378">Hydrolase</keyword>
<name>A0A9N9JVG9_9GLOM</name>
<proteinExistence type="inferred from homology"/>
<dbReference type="PANTHER" id="PTHR21660">
    <property type="entry name" value="THIOESTERASE SUPERFAMILY MEMBER-RELATED"/>
    <property type="match status" value="1"/>
</dbReference>
<evidence type="ECO:0000313" key="5">
    <source>
        <dbReference type="Proteomes" id="UP000789405"/>
    </source>
</evidence>
<evidence type="ECO:0000256" key="2">
    <source>
        <dbReference type="ARBA" id="ARBA00022801"/>
    </source>
</evidence>
<dbReference type="SUPFAM" id="SSF54637">
    <property type="entry name" value="Thioesterase/thiol ester dehydrase-isomerase"/>
    <property type="match status" value="1"/>
</dbReference>
<reference evidence="4" key="1">
    <citation type="submission" date="2021-06" db="EMBL/GenBank/DDBJ databases">
        <authorList>
            <person name="Kallberg Y."/>
            <person name="Tangrot J."/>
            <person name="Rosling A."/>
        </authorList>
    </citation>
    <scope>NUCLEOTIDE SEQUENCE</scope>
    <source>
        <strain evidence="4">MA453B</strain>
    </source>
</reference>
<dbReference type="InterPro" id="IPR039298">
    <property type="entry name" value="ACOT13"/>
</dbReference>
<feature type="domain" description="Thioesterase" evidence="3">
    <location>
        <begin position="13"/>
        <end position="88"/>
    </location>
</feature>
<keyword evidence="5" id="KW-1185">Reference proteome</keyword>
<dbReference type="Gene3D" id="3.10.129.10">
    <property type="entry name" value="Hotdog Thioesterase"/>
    <property type="match status" value="1"/>
</dbReference>
<dbReference type="OrthoDB" id="46529at2759"/>
<gene>
    <name evidence="4" type="ORF">DERYTH_LOCUS21921</name>
</gene>
<evidence type="ECO:0000313" key="4">
    <source>
        <dbReference type="EMBL" id="CAG8793622.1"/>
    </source>
</evidence>
<comment type="similarity">
    <text evidence="1">Belongs to the thioesterase PaaI family.</text>
</comment>
<dbReference type="InterPro" id="IPR006683">
    <property type="entry name" value="Thioestr_dom"/>
</dbReference>
<dbReference type="NCBIfam" id="TIGR00369">
    <property type="entry name" value="unchar_dom_1"/>
    <property type="match status" value="1"/>
</dbReference>
<dbReference type="PANTHER" id="PTHR21660:SF1">
    <property type="entry name" value="ACYL-COENZYME A THIOESTERASE 13"/>
    <property type="match status" value="1"/>
</dbReference>
<dbReference type="CDD" id="cd03443">
    <property type="entry name" value="PaaI_thioesterase"/>
    <property type="match status" value="1"/>
</dbReference>
<dbReference type="InterPro" id="IPR003736">
    <property type="entry name" value="PAAI_dom"/>
</dbReference>
<dbReference type="AlphaFoldDB" id="A0A9N9JVG9"/>